<dbReference type="GO" id="GO:0071203">
    <property type="term" value="C:WASH complex"/>
    <property type="evidence" value="ECO:0007669"/>
    <property type="project" value="InterPro"/>
</dbReference>
<dbReference type="AlphaFoldDB" id="A0A7S2S8L7"/>
<reference evidence="3" key="1">
    <citation type="submission" date="2021-01" db="EMBL/GenBank/DDBJ databases">
        <authorList>
            <person name="Corre E."/>
            <person name="Pelletier E."/>
            <person name="Niang G."/>
            <person name="Scheremetjew M."/>
            <person name="Finn R."/>
            <person name="Kale V."/>
            <person name="Holt S."/>
            <person name="Cochrane G."/>
            <person name="Meng A."/>
            <person name="Brown T."/>
            <person name="Cohen L."/>
        </authorList>
    </citation>
    <scope>NUCLEOTIDE SEQUENCE</scope>
    <source>
        <strain evidence="3">CCMP1243</strain>
    </source>
</reference>
<feature type="region of interest" description="Disordered" evidence="2">
    <location>
        <begin position="220"/>
        <end position="374"/>
    </location>
</feature>
<evidence type="ECO:0000256" key="1">
    <source>
        <dbReference type="ARBA" id="ARBA00006290"/>
    </source>
</evidence>
<accession>A0A7S2S8L7</accession>
<evidence type="ECO:0000313" key="3">
    <source>
        <dbReference type="EMBL" id="CAD9692868.1"/>
    </source>
</evidence>
<dbReference type="PANTHER" id="PTHR13015:SF0">
    <property type="entry name" value="WASH COMPLEX SUBUNIT 3"/>
    <property type="match status" value="1"/>
</dbReference>
<dbReference type="Pfam" id="PF10152">
    <property type="entry name" value="CCDC53"/>
    <property type="match status" value="1"/>
</dbReference>
<comment type="similarity">
    <text evidence="1">Belongs to the CCDC53 family.</text>
</comment>
<dbReference type="PANTHER" id="PTHR13015">
    <property type="entry name" value="PROTEIN AD-016-RELATED"/>
    <property type="match status" value="1"/>
</dbReference>
<dbReference type="InterPro" id="IPR019309">
    <property type="entry name" value="WASHC3"/>
</dbReference>
<protein>
    <submittedName>
        <fullName evidence="3">Uncharacterized protein</fullName>
    </submittedName>
</protein>
<organism evidence="3">
    <name type="scientific">Rhizochromulina marina</name>
    <dbReference type="NCBI Taxonomy" id="1034831"/>
    <lineage>
        <taxon>Eukaryota</taxon>
        <taxon>Sar</taxon>
        <taxon>Stramenopiles</taxon>
        <taxon>Ochrophyta</taxon>
        <taxon>Dictyochophyceae</taxon>
        <taxon>Rhizochromulinales</taxon>
        <taxon>Rhizochromulina</taxon>
    </lineage>
</organism>
<dbReference type="Gene3D" id="6.10.140.1620">
    <property type="match status" value="1"/>
</dbReference>
<dbReference type="EMBL" id="HBHJ01018576">
    <property type="protein sequence ID" value="CAD9692868.1"/>
    <property type="molecule type" value="Transcribed_RNA"/>
</dbReference>
<feature type="compositionally biased region" description="Pro residues" evidence="2">
    <location>
        <begin position="303"/>
        <end position="366"/>
    </location>
</feature>
<feature type="compositionally biased region" description="Pro residues" evidence="2">
    <location>
        <begin position="421"/>
        <end position="451"/>
    </location>
</feature>
<evidence type="ECO:0000256" key="2">
    <source>
        <dbReference type="SAM" id="MobiDB-lite"/>
    </source>
</evidence>
<feature type="compositionally biased region" description="Polar residues" evidence="2">
    <location>
        <begin position="265"/>
        <end position="275"/>
    </location>
</feature>
<gene>
    <name evidence="3" type="ORF">RMAR1173_LOCUS12273</name>
</gene>
<dbReference type="GO" id="GO:0030041">
    <property type="term" value="P:actin filament polymerization"/>
    <property type="evidence" value="ECO:0007669"/>
    <property type="project" value="TreeGrafter"/>
</dbReference>
<name>A0A7S2S8L7_9STRA</name>
<proteinExistence type="inferred from homology"/>
<dbReference type="GO" id="GO:0006887">
    <property type="term" value="P:exocytosis"/>
    <property type="evidence" value="ECO:0007669"/>
    <property type="project" value="TreeGrafter"/>
</dbReference>
<sequence>MAAPPPRLSAESRIITHDKPLLEQMSELTKSKLPGSISQLQGRYQYVQNVIQYCEQAYPTGDKGQISVQAEGYLTDALEAIATDVKENADALGMLMELQMQEVDQLAAKLKHVKFQLSLVKETHATSELNKLRAPVEPHTKTGVVGALREPHVRQKPYARRRMAEKLAMFDNVGHCLKREQVQYVPPTQIYKGAVVSEEDFTRPPAMSVSPTFIHQPSLMDLSAAPGSPAPPPPVSAYQSPASGIGGPGGPPPPPLMRGVVGRSGRTNTLTSGNYMSGVPGTGTQAASKAAADPGFQGSNPMLAPPPPVSSGGLAPPPPISAAAPPPLPMAGGARPPPPPPPGMGAPPPPPPPGMGAPPPPPPAPAQPSIMDDPTYSKYFKMLKMHVPKPAIMFKMEAEGLDSSVLDMFDPDNPGGAPPRAAAPPPPGPPGGMPPPPPPMARPPPPPPPGY</sequence>
<feature type="region of interest" description="Disordered" evidence="2">
    <location>
        <begin position="405"/>
        <end position="451"/>
    </location>
</feature>